<reference evidence="4" key="1">
    <citation type="submission" date="2025-08" db="UniProtKB">
        <authorList>
            <consortium name="RefSeq"/>
        </authorList>
    </citation>
    <scope>IDENTIFICATION</scope>
    <source>
        <tissue evidence="4">Entire body</tissue>
    </source>
</reference>
<evidence type="ECO:0000313" key="4">
    <source>
        <dbReference type="RefSeq" id="XP_018332084.1"/>
    </source>
</evidence>
<dbReference type="InParanoid" id="A0A1W4X7S0"/>
<gene>
    <name evidence="4" type="primary">LOC108741696</name>
</gene>
<dbReference type="OrthoDB" id="7779135at2759"/>
<feature type="chain" id="PRO_5010744663" evidence="2">
    <location>
        <begin position="21"/>
        <end position="93"/>
    </location>
</feature>
<dbReference type="Proteomes" id="UP000192223">
    <property type="component" value="Unplaced"/>
</dbReference>
<keyword evidence="2" id="KW-0732">Signal</keyword>
<feature type="signal peptide" evidence="2">
    <location>
        <begin position="1"/>
        <end position="20"/>
    </location>
</feature>
<dbReference type="RefSeq" id="XP_018332084.1">
    <property type="nucleotide sequence ID" value="XM_018476582.1"/>
</dbReference>
<accession>A0A1W4X7S0</accession>
<proteinExistence type="predicted"/>
<organism evidence="3 4">
    <name type="scientific">Agrilus planipennis</name>
    <name type="common">Emerald ash borer</name>
    <name type="synonym">Agrilus marcopoli</name>
    <dbReference type="NCBI Taxonomy" id="224129"/>
    <lineage>
        <taxon>Eukaryota</taxon>
        <taxon>Metazoa</taxon>
        <taxon>Ecdysozoa</taxon>
        <taxon>Arthropoda</taxon>
        <taxon>Hexapoda</taxon>
        <taxon>Insecta</taxon>
        <taxon>Pterygota</taxon>
        <taxon>Neoptera</taxon>
        <taxon>Endopterygota</taxon>
        <taxon>Coleoptera</taxon>
        <taxon>Polyphaga</taxon>
        <taxon>Elateriformia</taxon>
        <taxon>Buprestoidea</taxon>
        <taxon>Buprestidae</taxon>
        <taxon>Agrilinae</taxon>
        <taxon>Agrilus</taxon>
    </lineage>
</organism>
<sequence length="93" mass="9738">MSIMHILTIVLFAVLAIVKGEFFGAGPNFVFDGSLDPNFNGGRDSRADRGPVVFPPAPPDNGETSGVIPGASGYGFVPTANGQNFGGFKPYYL</sequence>
<evidence type="ECO:0000313" key="3">
    <source>
        <dbReference type="Proteomes" id="UP000192223"/>
    </source>
</evidence>
<feature type="region of interest" description="Disordered" evidence="1">
    <location>
        <begin position="46"/>
        <end position="65"/>
    </location>
</feature>
<name>A0A1W4X7S0_AGRPL</name>
<evidence type="ECO:0000256" key="2">
    <source>
        <dbReference type="SAM" id="SignalP"/>
    </source>
</evidence>
<dbReference type="KEGG" id="apln:108741696"/>
<protein>
    <submittedName>
        <fullName evidence="4">Uncharacterized protein LOC108741696</fullName>
    </submittedName>
</protein>
<dbReference type="GeneID" id="108741696"/>
<dbReference type="AlphaFoldDB" id="A0A1W4X7S0"/>
<keyword evidence="3" id="KW-1185">Reference proteome</keyword>
<evidence type="ECO:0000256" key="1">
    <source>
        <dbReference type="SAM" id="MobiDB-lite"/>
    </source>
</evidence>